<proteinExistence type="predicted"/>
<feature type="non-terminal residue" evidence="2">
    <location>
        <position position="61"/>
    </location>
</feature>
<gene>
    <name evidence="2" type="ORF">SMN809_LOCUS47454</name>
</gene>
<feature type="non-terminal residue" evidence="2">
    <location>
        <position position="1"/>
    </location>
</feature>
<evidence type="ECO:0000313" key="2">
    <source>
        <dbReference type="EMBL" id="CAF4807601.1"/>
    </source>
</evidence>
<dbReference type="InterPro" id="IPR035967">
    <property type="entry name" value="SWAP/Surp_sf"/>
</dbReference>
<dbReference type="EMBL" id="CAJOBI010150138">
    <property type="protein sequence ID" value="CAF4807601.1"/>
    <property type="molecule type" value="Genomic_DNA"/>
</dbReference>
<evidence type="ECO:0000313" key="3">
    <source>
        <dbReference type="Proteomes" id="UP000676336"/>
    </source>
</evidence>
<dbReference type="GO" id="GO:0006396">
    <property type="term" value="P:RNA processing"/>
    <property type="evidence" value="ECO:0007669"/>
    <property type="project" value="InterPro"/>
</dbReference>
<comment type="caution">
    <text evidence="2">The sequence shown here is derived from an EMBL/GenBank/DDBJ whole genome shotgun (WGS) entry which is preliminary data.</text>
</comment>
<name>A0A8S3B8M5_9BILA</name>
<feature type="domain" description="SURP motif" evidence="1">
    <location>
        <begin position="38"/>
        <end position="61"/>
    </location>
</feature>
<dbReference type="Proteomes" id="UP000676336">
    <property type="component" value="Unassembled WGS sequence"/>
</dbReference>
<dbReference type="Pfam" id="PF01805">
    <property type="entry name" value="Surp"/>
    <property type="match status" value="1"/>
</dbReference>
<reference evidence="2" key="1">
    <citation type="submission" date="2021-02" db="EMBL/GenBank/DDBJ databases">
        <authorList>
            <person name="Nowell W R."/>
        </authorList>
    </citation>
    <scope>NUCLEOTIDE SEQUENCE</scope>
</reference>
<dbReference type="InterPro" id="IPR000061">
    <property type="entry name" value="Surp"/>
</dbReference>
<dbReference type="SUPFAM" id="SSF109905">
    <property type="entry name" value="Surp module (SWAP domain)"/>
    <property type="match status" value="1"/>
</dbReference>
<dbReference type="AlphaFoldDB" id="A0A8S3B8M5"/>
<organism evidence="2 3">
    <name type="scientific">Rotaria magnacalcarata</name>
    <dbReference type="NCBI Taxonomy" id="392030"/>
    <lineage>
        <taxon>Eukaryota</taxon>
        <taxon>Metazoa</taxon>
        <taxon>Spiralia</taxon>
        <taxon>Gnathifera</taxon>
        <taxon>Rotifera</taxon>
        <taxon>Eurotatoria</taxon>
        <taxon>Bdelloidea</taxon>
        <taxon>Philodinida</taxon>
        <taxon>Philodinidae</taxon>
        <taxon>Rotaria</taxon>
    </lineage>
</organism>
<accession>A0A8S3B8M5</accession>
<dbReference type="Gene3D" id="1.10.10.790">
    <property type="entry name" value="Surp module"/>
    <property type="match status" value="1"/>
</dbReference>
<evidence type="ECO:0000259" key="1">
    <source>
        <dbReference type="Pfam" id="PF01805"/>
    </source>
</evidence>
<dbReference type="GO" id="GO:0003723">
    <property type="term" value="F:RNA binding"/>
    <property type="evidence" value="ECO:0007669"/>
    <property type="project" value="InterPro"/>
</dbReference>
<sequence length="61" mass="6908">EVPQTLDDDDDEYEPFYPSEKLQIPYGMDIPESIKLNAVIEKTASFVSTSGLQMEIVLKTK</sequence>
<protein>
    <recommendedName>
        <fullName evidence="1">SURP motif domain-containing protein</fullName>
    </recommendedName>
</protein>